<reference evidence="2 3" key="1">
    <citation type="submission" date="2023-09" db="EMBL/GenBank/DDBJ databases">
        <title>Nesidiocoris tenuis whole genome shotgun sequence.</title>
        <authorList>
            <person name="Shibata T."/>
            <person name="Shimoda M."/>
            <person name="Kobayashi T."/>
            <person name="Uehara T."/>
        </authorList>
    </citation>
    <scope>NUCLEOTIDE SEQUENCE [LARGE SCALE GENOMIC DNA]</scope>
    <source>
        <strain evidence="2 3">Japan</strain>
    </source>
</reference>
<dbReference type="Proteomes" id="UP001307889">
    <property type="component" value="Chromosome 1"/>
</dbReference>
<evidence type="ECO:0000256" key="1">
    <source>
        <dbReference type="SAM" id="MobiDB-lite"/>
    </source>
</evidence>
<proteinExistence type="predicted"/>
<evidence type="ECO:0000313" key="2">
    <source>
        <dbReference type="EMBL" id="BES88049.1"/>
    </source>
</evidence>
<organism evidence="2 3">
    <name type="scientific">Nesidiocoris tenuis</name>
    <dbReference type="NCBI Taxonomy" id="355587"/>
    <lineage>
        <taxon>Eukaryota</taxon>
        <taxon>Metazoa</taxon>
        <taxon>Ecdysozoa</taxon>
        <taxon>Arthropoda</taxon>
        <taxon>Hexapoda</taxon>
        <taxon>Insecta</taxon>
        <taxon>Pterygota</taxon>
        <taxon>Neoptera</taxon>
        <taxon>Paraneoptera</taxon>
        <taxon>Hemiptera</taxon>
        <taxon>Heteroptera</taxon>
        <taxon>Panheteroptera</taxon>
        <taxon>Cimicomorpha</taxon>
        <taxon>Miridae</taxon>
        <taxon>Dicyphina</taxon>
        <taxon>Nesidiocoris</taxon>
    </lineage>
</organism>
<sequence>MSTHRLNLSTAEYENDEDSDRFITGSCFLRRQRRPLKNMKILFPVIGDKKNIVAREDVRSDGLKRESEKEYEKNERGEPPSVAINNIPLRPVLTQIIRKYHNTRDTCYS</sequence>
<feature type="region of interest" description="Disordered" evidence="1">
    <location>
        <begin position="59"/>
        <end position="83"/>
    </location>
</feature>
<accession>A0ABN7AA77</accession>
<feature type="compositionally biased region" description="Basic and acidic residues" evidence="1">
    <location>
        <begin position="59"/>
        <end position="78"/>
    </location>
</feature>
<keyword evidence="3" id="KW-1185">Reference proteome</keyword>
<name>A0ABN7AA77_9HEMI</name>
<protein>
    <submittedName>
        <fullName evidence="2">Uncharacterized protein</fullName>
    </submittedName>
</protein>
<evidence type="ECO:0000313" key="3">
    <source>
        <dbReference type="Proteomes" id="UP001307889"/>
    </source>
</evidence>
<gene>
    <name evidence="2" type="ORF">NTJ_00855</name>
</gene>
<dbReference type="EMBL" id="AP028909">
    <property type="protein sequence ID" value="BES88049.1"/>
    <property type="molecule type" value="Genomic_DNA"/>
</dbReference>